<dbReference type="Pfam" id="PF08064">
    <property type="entry name" value="UME"/>
    <property type="match status" value="1"/>
</dbReference>
<evidence type="ECO:0000256" key="19">
    <source>
        <dbReference type="ARBA" id="ARBA00048679"/>
    </source>
</evidence>
<accession>A0A9W4XN50</accession>
<keyword evidence="6" id="KW-0808">Transferase</keyword>
<evidence type="ECO:0000256" key="9">
    <source>
        <dbReference type="ARBA" id="ARBA00022777"/>
    </source>
</evidence>
<feature type="domain" description="PI3K/PI4K catalytic" evidence="20">
    <location>
        <begin position="1706"/>
        <end position="2015"/>
    </location>
</feature>
<proteinExistence type="inferred from homology"/>
<evidence type="ECO:0000256" key="17">
    <source>
        <dbReference type="ARBA" id="ARBA00033001"/>
    </source>
</evidence>
<dbReference type="SMART" id="SM00802">
    <property type="entry name" value="UME"/>
    <property type="match status" value="1"/>
</dbReference>
<evidence type="ECO:0000259" key="22">
    <source>
        <dbReference type="PROSITE" id="PS51190"/>
    </source>
</evidence>
<evidence type="ECO:0000313" key="23">
    <source>
        <dbReference type="EMBL" id="CAI5760055.1"/>
    </source>
</evidence>
<dbReference type="Proteomes" id="UP001152885">
    <property type="component" value="Unassembled WGS sequence"/>
</dbReference>
<name>A0A9W4XN50_9ASCO</name>
<dbReference type="SUPFAM" id="SSF56112">
    <property type="entry name" value="Protein kinase-like (PK-like)"/>
    <property type="match status" value="1"/>
</dbReference>
<dbReference type="PANTHER" id="PTHR11139">
    <property type="entry name" value="ATAXIA TELANGIECTASIA MUTATED ATM -RELATED"/>
    <property type="match status" value="1"/>
</dbReference>
<dbReference type="Pfam" id="PF25385">
    <property type="entry name" value="HEAT_MEC1_N"/>
    <property type="match status" value="1"/>
</dbReference>
<dbReference type="GO" id="GO:0000077">
    <property type="term" value="P:DNA damage checkpoint signaling"/>
    <property type="evidence" value="ECO:0007669"/>
    <property type="project" value="TreeGrafter"/>
</dbReference>
<evidence type="ECO:0000256" key="12">
    <source>
        <dbReference type="ARBA" id="ARBA00023204"/>
    </source>
</evidence>
<feature type="domain" description="FATC" evidence="22">
    <location>
        <begin position="1991"/>
        <end position="2023"/>
    </location>
</feature>
<dbReference type="SMART" id="SM00146">
    <property type="entry name" value="PI3Kc"/>
    <property type="match status" value="1"/>
</dbReference>
<evidence type="ECO:0000256" key="15">
    <source>
        <dbReference type="ARBA" id="ARBA00029679"/>
    </source>
</evidence>
<dbReference type="InterPro" id="IPR003151">
    <property type="entry name" value="PIK-rel_kinase_FAT"/>
</dbReference>
<dbReference type="InterPro" id="IPR036940">
    <property type="entry name" value="PI3/4_kinase_cat_sf"/>
</dbReference>
<dbReference type="Gene3D" id="1.10.1070.11">
    <property type="entry name" value="Phosphatidylinositol 3-/4-kinase, catalytic domain"/>
    <property type="match status" value="1"/>
</dbReference>
<dbReference type="GO" id="GO:0005694">
    <property type="term" value="C:chromosome"/>
    <property type="evidence" value="ECO:0007669"/>
    <property type="project" value="TreeGrafter"/>
</dbReference>
<comment type="similarity">
    <text evidence="2">Belongs to the PI3/PI4-kinase family. ATM subfamily.</text>
</comment>
<keyword evidence="12" id="KW-0234">DNA repair</keyword>
<evidence type="ECO:0000259" key="20">
    <source>
        <dbReference type="PROSITE" id="PS50290"/>
    </source>
</evidence>
<dbReference type="InterPro" id="IPR058681">
    <property type="entry name" value="HEAT_MEC1_N"/>
</dbReference>
<feature type="domain" description="FAT" evidence="21">
    <location>
        <begin position="1113"/>
        <end position="1610"/>
    </location>
</feature>
<evidence type="ECO:0000256" key="14">
    <source>
        <dbReference type="ARBA" id="ARBA00023254"/>
    </source>
</evidence>
<dbReference type="OrthoDB" id="381190at2759"/>
<dbReference type="GO" id="GO:0005524">
    <property type="term" value="F:ATP binding"/>
    <property type="evidence" value="ECO:0007669"/>
    <property type="project" value="UniProtKB-KW"/>
</dbReference>
<evidence type="ECO:0000256" key="4">
    <source>
        <dbReference type="ARBA" id="ARBA00021345"/>
    </source>
</evidence>
<dbReference type="InterPro" id="IPR012993">
    <property type="entry name" value="UME"/>
</dbReference>
<dbReference type="PROSITE" id="PS00916">
    <property type="entry name" value="PI3_4_KINASE_2"/>
    <property type="match status" value="1"/>
</dbReference>
<evidence type="ECO:0000256" key="8">
    <source>
        <dbReference type="ARBA" id="ARBA00022763"/>
    </source>
</evidence>
<dbReference type="InterPro" id="IPR000403">
    <property type="entry name" value="PI3/4_kinase_cat_dom"/>
</dbReference>
<sequence>MATQSISSIELSRFLNDIELNISDKATDFKKIILYLFKFTNEKLTVINLGRHQIEDVDLLTKLVKTIELVLSKNSYLLNLPISAQEKIIENNRDDILYEWALLYYLKRLPEFQNTVLNEIKSLIINIINLVNNLNNFKFIANLRKLLLKELDTNLNDCFNFKNEKKLILSVHLFTIINDYDISKKLSLNSGLKFENMSRRLWFLCESDDLKSILLLNKLYNVEFSVNWSQISLLLSWIIEADQNSPALIYAISLSLLKIYKICFKKDIVQNFTNSIVNMKCESPLIVKVLHVISCHIDKIDYNEPFTDFELENIRLHLFPKVKQPDNIYTKITSLKVAKYDEYQEIDPNRPSGPAIKEFMNLTSPLLLSNLLLSMYTLFAAYQPDITKLDLLLNQIATNNNRDVRMLITRILPLYLIKNEDPDEIFKKIFRKISSIDFTTKNRRHFGESTIKALVNLAVVSQGERLCAVYFKLIDFLGEANDQHVNYVYCGFLDIAFEKSVPPYKLLSPFLPSIADIIIKKPRVLERILQISNIQKNFFLNRTKDYTVPKLLEYYKAPLIQQIANATNSSVKKLLANNLPRILATYLVKGSNEQYIIKVLSSVDPHYKSITPHDLFTHIGDIIWYILLEIDETNLANINYAIGIVSKYTNTQIDDQVLLLVQKFSDVTLSRSAKPYLEKRNSFNAMNYLIKTHSNAIASALGQISTCLQATIADPELYLLSLKCWYELVNKISSTNLISLIDIIISIVFQKFETFNQEAKIIAVDILRKIYQTILENELNNYSLYYLSIPFLNFKIDFRLFEFKKIKVLSKKQIFEEFNRRLQTSNEYIVKQALYDLFNYCQQYQLNCQEAFNNDLTLSDTITNLIKTVLDTASKFKNSVSTECARILAVIGSLDFNKFNFKSVKKSTIVHFDNNKEICQFLIDLIENYIIKIFWASTDPHRQLFAAYALQSFLKIMDLDLRKFTDVARSTLTPLLHSKYAASKPKIEPIEYPYFKLGMKYETWLVDITLDLLKKASVSDDTKHLIFQTCCILIQKERDVALCEHLLKYVCVEQIHDESILIEFQYIFSLNSKNLSSDKSEVLKSTFQTIFSVFDYLNELGVQEFLKNFPVDMIAIKSAEFDCYERTILYIEKCFRNGQIKDNKLGDLNVSTTLQSMYAGINDFDALNGVLQVFSTTNLHEKLESFQYNQNWTLAHETFHALNAPEKLLKSLNEHGFYDEVLSTLPKDKTVPLEWSLIGLRSAVYTGNSQEVNRWLQTTDSIGKPQDLESLVDYELAKSLKILFEGNPNFTDSIEELYGIIGKSLVSSTSSSFNRNIALMNQLHSIYDIQLIMNDNQEILKSRLENVSQDFDTQRKIIDINNVIYKVLKKNSFISENLLYEASLARENNNFDFATKMIVKAMQLNNKSALFEYSKLLFSKGNQAEAINIVKELDQDRDVQLQKANWQNETNHLSVQQIIEEYNKAIALDPNFQQAYYDLGRYYIKLLENSQDSSGQFEKLIVENLITSAKLGTRFIFETLPKLLSIWLDFAERNNKSKSAEENLIETMNIINQNAKHIPASSWFTVINQLLTRITHSHEPSYKVLAKIISNVTKKYPKQALWFVLNHTKSDNLVKKKRTKQVLQLSGINNLVSSGEKLFNDLILIASKTIKKSSSNKTLSLTNYFNIILEQSFDLVIPTERHLVITIPNGTGKFSSFPIESSFEGFLDKVDVFFSLQMPRRINVKGSDGKIYSLMLKADEVSKDAQVMELLNTIQRLLDANVDSRNRHLKLKPYMVLSLSPNIGIIEFKNNTTTIKKVIASCFNKMNLVFNEKKIFMDIQKLQKKKSLQMTIAHFNGLTKNYKPVLGDYFIANFKNVQEWYSSSQEFSRSNATMAIIGYIIGLGDRHLENILIFENSGGILHIDFDCIYDKGKTLPTPEIVPFRLTQNIVDGFGMTGVEGVFRISAELTMKILRMNENVVLNLLQTYSTSKDQLNTIKRKLQGFVNHDDALPMSVQGQVDVLIQEAISTERLAQMYGGWAAYL</sequence>
<reference evidence="23" key="1">
    <citation type="submission" date="2022-12" db="EMBL/GenBank/DDBJ databases">
        <authorList>
            <person name="Brejova B."/>
        </authorList>
    </citation>
    <scope>NUCLEOTIDE SEQUENCE</scope>
</reference>
<dbReference type="InterPro" id="IPR011009">
    <property type="entry name" value="Kinase-like_dom_sf"/>
</dbReference>
<evidence type="ECO:0000256" key="10">
    <source>
        <dbReference type="ARBA" id="ARBA00022840"/>
    </source>
</evidence>
<evidence type="ECO:0000256" key="18">
    <source>
        <dbReference type="ARBA" id="ARBA00047899"/>
    </source>
</evidence>
<dbReference type="SUPFAM" id="SSF48452">
    <property type="entry name" value="TPR-like"/>
    <property type="match status" value="1"/>
</dbReference>
<comment type="catalytic activity">
    <reaction evidence="18">
        <text>L-threonyl-[protein] + ATP = O-phospho-L-threonyl-[protein] + ADP + H(+)</text>
        <dbReference type="Rhea" id="RHEA:46608"/>
        <dbReference type="Rhea" id="RHEA-COMP:11060"/>
        <dbReference type="Rhea" id="RHEA-COMP:11605"/>
        <dbReference type="ChEBI" id="CHEBI:15378"/>
        <dbReference type="ChEBI" id="CHEBI:30013"/>
        <dbReference type="ChEBI" id="CHEBI:30616"/>
        <dbReference type="ChEBI" id="CHEBI:61977"/>
        <dbReference type="ChEBI" id="CHEBI:456216"/>
        <dbReference type="EC" id="2.7.11.1"/>
    </reaction>
</comment>
<dbReference type="GO" id="GO:0006281">
    <property type="term" value="P:DNA repair"/>
    <property type="evidence" value="ECO:0007669"/>
    <property type="project" value="UniProtKB-KW"/>
</dbReference>
<protein>
    <recommendedName>
        <fullName evidence="4">Serine/threonine-protein kinase MEC1</fullName>
        <ecNumber evidence="3">2.7.11.1</ecNumber>
    </recommendedName>
    <alternativeName>
        <fullName evidence="17">ATR homolog</fullName>
    </alternativeName>
    <alternativeName>
        <fullName evidence="16">DNA-damage checkpoint kinase MEC1</fullName>
    </alternativeName>
    <alternativeName>
        <fullName evidence="15">Mitosis entry checkpoint protein 1</fullName>
    </alternativeName>
</protein>
<dbReference type="Pfam" id="PF02259">
    <property type="entry name" value="FAT"/>
    <property type="match status" value="1"/>
</dbReference>
<evidence type="ECO:0000259" key="21">
    <source>
        <dbReference type="PROSITE" id="PS51189"/>
    </source>
</evidence>
<dbReference type="InterPro" id="IPR050517">
    <property type="entry name" value="DDR_Repair_Kinase"/>
</dbReference>
<dbReference type="PROSITE" id="PS51190">
    <property type="entry name" value="FATC"/>
    <property type="match status" value="1"/>
</dbReference>
<dbReference type="PROSITE" id="PS51189">
    <property type="entry name" value="FAT"/>
    <property type="match status" value="1"/>
</dbReference>
<organism evidence="23 24">
    <name type="scientific">Candida verbasci</name>
    <dbReference type="NCBI Taxonomy" id="1227364"/>
    <lineage>
        <taxon>Eukaryota</taxon>
        <taxon>Fungi</taxon>
        <taxon>Dikarya</taxon>
        <taxon>Ascomycota</taxon>
        <taxon>Saccharomycotina</taxon>
        <taxon>Pichiomycetes</taxon>
        <taxon>Debaryomycetaceae</taxon>
        <taxon>Candida/Lodderomyces clade</taxon>
        <taxon>Candida</taxon>
    </lineage>
</organism>
<evidence type="ECO:0000256" key="7">
    <source>
        <dbReference type="ARBA" id="ARBA00022741"/>
    </source>
</evidence>
<evidence type="ECO:0000256" key="13">
    <source>
        <dbReference type="ARBA" id="ARBA00023242"/>
    </source>
</evidence>
<dbReference type="InterPro" id="IPR014009">
    <property type="entry name" value="PIK_FAT"/>
</dbReference>
<evidence type="ECO:0000313" key="24">
    <source>
        <dbReference type="Proteomes" id="UP001152885"/>
    </source>
</evidence>
<keyword evidence="8" id="KW-0227">DNA damage</keyword>
<dbReference type="GO" id="GO:0004674">
    <property type="term" value="F:protein serine/threonine kinase activity"/>
    <property type="evidence" value="ECO:0007669"/>
    <property type="project" value="UniProtKB-KW"/>
</dbReference>
<dbReference type="SMART" id="SM01343">
    <property type="entry name" value="FATC"/>
    <property type="match status" value="1"/>
</dbReference>
<dbReference type="Pfam" id="PF02260">
    <property type="entry name" value="FATC"/>
    <property type="match status" value="1"/>
</dbReference>
<dbReference type="GO" id="GO:0005634">
    <property type="term" value="C:nucleus"/>
    <property type="evidence" value="ECO:0007669"/>
    <property type="project" value="UniProtKB-SubCell"/>
</dbReference>
<evidence type="ECO:0000256" key="11">
    <source>
        <dbReference type="ARBA" id="ARBA00022853"/>
    </source>
</evidence>
<keyword evidence="10" id="KW-0067">ATP-binding</keyword>
<evidence type="ECO:0000256" key="16">
    <source>
        <dbReference type="ARBA" id="ARBA00030459"/>
    </source>
</evidence>
<comment type="catalytic activity">
    <reaction evidence="19">
        <text>L-seryl-[protein] + ATP = O-phospho-L-seryl-[protein] + ADP + H(+)</text>
        <dbReference type="Rhea" id="RHEA:17989"/>
        <dbReference type="Rhea" id="RHEA-COMP:9863"/>
        <dbReference type="Rhea" id="RHEA-COMP:11604"/>
        <dbReference type="ChEBI" id="CHEBI:15378"/>
        <dbReference type="ChEBI" id="CHEBI:29999"/>
        <dbReference type="ChEBI" id="CHEBI:30616"/>
        <dbReference type="ChEBI" id="CHEBI:83421"/>
        <dbReference type="ChEBI" id="CHEBI:456216"/>
        <dbReference type="EC" id="2.7.11.1"/>
    </reaction>
</comment>
<keyword evidence="9" id="KW-0418">Kinase</keyword>
<keyword evidence="7" id="KW-0547">Nucleotide-binding</keyword>
<dbReference type="Gene3D" id="3.30.1010.10">
    <property type="entry name" value="Phosphatidylinositol 3-kinase Catalytic Subunit, Chain A, domain 4"/>
    <property type="match status" value="1"/>
</dbReference>
<keyword evidence="5" id="KW-0723">Serine/threonine-protein kinase</keyword>
<evidence type="ECO:0000256" key="2">
    <source>
        <dbReference type="ARBA" id="ARBA00010769"/>
    </source>
</evidence>
<keyword evidence="24" id="KW-1185">Reference proteome</keyword>
<dbReference type="InterPro" id="IPR011990">
    <property type="entry name" value="TPR-like_helical_dom_sf"/>
</dbReference>
<keyword evidence="14" id="KW-0469">Meiosis</keyword>
<dbReference type="Pfam" id="PF00454">
    <property type="entry name" value="PI3_PI4_kinase"/>
    <property type="match status" value="1"/>
</dbReference>
<dbReference type="EMBL" id="CANTUO010000005">
    <property type="protein sequence ID" value="CAI5760055.1"/>
    <property type="molecule type" value="Genomic_DNA"/>
</dbReference>
<dbReference type="PANTHER" id="PTHR11139:SF125">
    <property type="entry name" value="SERINE_THREONINE-PROTEIN KINASE MEC1"/>
    <property type="match status" value="1"/>
</dbReference>
<dbReference type="GO" id="GO:0000723">
    <property type="term" value="P:telomere maintenance"/>
    <property type="evidence" value="ECO:0007669"/>
    <property type="project" value="TreeGrafter"/>
</dbReference>
<dbReference type="Pfam" id="PF25030">
    <property type="entry name" value="M-HEAT_ATR"/>
    <property type="match status" value="2"/>
</dbReference>
<evidence type="ECO:0000256" key="5">
    <source>
        <dbReference type="ARBA" id="ARBA00022527"/>
    </source>
</evidence>
<evidence type="ECO:0000256" key="1">
    <source>
        <dbReference type="ARBA" id="ARBA00004123"/>
    </source>
</evidence>
<evidence type="ECO:0000256" key="3">
    <source>
        <dbReference type="ARBA" id="ARBA00012513"/>
    </source>
</evidence>
<comment type="subcellular location">
    <subcellularLocation>
        <location evidence="1">Nucleus</location>
    </subcellularLocation>
</comment>
<dbReference type="InterPro" id="IPR003152">
    <property type="entry name" value="FATC_dom"/>
</dbReference>
<dbReference type="InterPro" id="IPR018936">
    <property type="entry name" value="PI3/4_kinase_CS"/>
</dbReference>
<dbReference type="Pfam" id="PF23593">
    <property type="entry name" value="HEAT_ATR"/>
    <property type="match status" value="1"/>
</dbReference>
<dbReference type="InterPro" id="IPR056802">
    <property type="entry name" value="ATR-like_M-HEAT"/>
</dbReference>
<dbReference type="InterPro" id="IPR057564">
    <property type="entry name" value="HEAT_ATR"/>
</dbReference>
<keyword evidence="11" id="KW-0156">Chromatin regulator</keyword>
<evidence type="ECO:0000256" key="6">
    <source>
        <dbReference type="ARBA" id="ARBA00022679"/>
    </source>
</evidence>
<dbReference type="Gene3D" id="1.25.40.10">
    <property type="entry name" value="Tetratricopeptide repeat domain"/>
    <property type="match status" value="1"/>
</dbReference>
<dbReference type="EC" id="2.7.11.1" evidence="3"/>
<dbReference type="PROSITE" id="PS50290">
    <property type="entry name" value="PI3_4_KINASE_3"/>
    <property type="match status" value="1"/>
</dbReference>
<keyword evidence="13" id="KW-0539">Nucleus</keyword>
<gene>
    <name evidence="23" type="ORF">CANVERA_P4567</name>
</gene>
<comment type="caution">
    <text evidence="23">The sequence shown here is derived from an EMBL/GenBank/DDBJ whole genome shotgun (WGS) entry which is preliminary data.</text>
</comment>